<dbReference type="SUPFAM" id="SSF47413">
    <property type="entry name" value="lambda repressor-like DNA-binding domains"/>
    <property type="match status" value="1"/>
</dbReference>
<feature type="domain" description="HTH cro/C1-type" evidence="2">
    <location>
        <begin position="9"/>
        <end position="64"/>
    </location>
</feature>
<dbReference type="SMART" id="SM00530">
    <property type="entry name" value="HTH_XRE"/>
    <property type="match status" value="1"/>
</dbReference>
<dbReference type="Pfam" id="PF01381">
    <property type="entry name" value="HTH_3"/>
    <property type="match status" value="1"/>
</dbReference>
<gene>
    <name evidence="3" type="ORF">GCM10011389_41360</name>
</gene>
<keyword evidence="1" id="KW-0238">DNA-binding</keyword>
<evidence type="ECO:0000313" key="4">
    <source>
        <dbReference type="Proteomes" id="UP000642571"/>
    </source>
</evidence>
<dbReference type="EMBL" id="BMIN01000032">
    <property type="protein sequence ID" value="GGD29542.1"/>
    <property type="molecule type" value="Genomic_DNA"/>
</dbReference>
<evidence type="ECO:0000259" key="2">
    <source>
        <dbReference type="PROSITE" id="PS50943"/>
    </source>
</evidence>
<keyword evidence="4" id="KW-1185">Reference proteome</keyword>
<dbReference type="InterPro" id="IPR001387">
    <property type="entry name" value="Cro/C1-type_HTH"/>
</dbReference>
<proteinExistence type="predicted"/>
<dbReference type="PANTHER" id="PTHR46558">
    <property type="entry name" value="TRACRIPTIONAL REGULATORY PROTEIN-RELATED-RELATED"/>
    <property type="match status" value="1"/>
</dbReference>
<sequence>MEQKARNNVKRLRLEKGDLSQTQLAKQVGVTRQTMNLIESEKYNPSIKICLLICRELGASLDQLFWLED</sequence>
<dbReference type="CDD" id="cd00093">
    <property type="entry name" value="HTH_XRE"/>
    <property type="match status" value="1"/>
</dbReference>
<dbReference type="InterPro" id="IPR010982">
    <property type="entry name" value="Lambda_DNA-bd_dom_sf"/>
</dbReference>
<dbReference type="Gene3D" id="1.10.260.40">
    <property type="entry name" value="lambda repressor-like DNA-binding domains"/>
    <property type="match status" value="1"/>
</dbReference>
<dbReference type="Proteomes" id="UP000642571">
    <property type="component" value="Unassembled WGS sequence"/>
</dbReference>
<dbReference type="PROSITE" id="PS50943">
    <property type="entry name" value="HTH_CROC1"/>
    <property type="match status" value="1"/>
</dbReference>
<reference evidence="4" key="1">
    <citation type="journal article" date="2019" name="Int. J. Syst. Evol. Microbiol.">
        <title>The Global Catalogue of Microorganisms (GCM) 10K type strain sequencing project: providing services to taxonomists for standard genome sequencing and annotation.</title>
        <authorList>
            <consortium name="The Broad Institute Genomics Platform"/>
            <consortium name="The Broad Institute Genome Sequencing Center for Infectious Disease"/>
            <person name="Wu L."/>
            <person name="Ma J."/>
        </authorList>
    </citation>
    <scope>NUCLEOTIDE SEQUENCE [LARGE SCALE GENOMIC DNA]</scope>
    <source>
        <strain evidence="4">CGMCC 1.15353</strain>
    </source>
</reference>
<comment type="caution">
    <text evidence="3">The sequence shown here is derived from an EMBL/GenBank/DDBJ whole genome shotgun (WGS) entry which is preliminary data.</text>
</comment>
<dbReference type="PANTHER" id="PTHR46558:SF3">
    <property type="entry name" value="TRANSCRIPTIONAL REGULATOR"/>
    <property type="match status" value="1"/>
</dbReference>
<evidence type="ECO:0000256" key="1">
    <source>
        <dbReference type="ARBA" id="ARBA00023125"/>
    </source>
</evidence>
<evidence type="ECO:0000313" key="3">
    <source>
        <dbReference type="EMBL" id="GGD29542.1"/>
    </source>
</evidence>
<accession>A0ABQ1QKG3</accession>
<protein>
    <submittedName>
        <fullName evidence="3">Transcriptional regulator</fullName>
    </submittedName>
</protein>
<organism evidence="3 4">
    <name type="scientific">Pontibacillus salipaludis</name>
    <dbReference type="NCBI Taxonomy" id="1697394"/>
    <lineage>
        <taxon>Bacteria</taxon>
        <taxon>Bacillati</taxon>
        <taxon>Bacillota</taxon>
        <taxon>Bacilli</taxon>
        <taxon>Bacillales</taxon>
        <taxon>Bacillaceae</taxon>
        <taxon>Pontibacillus</taxon>
    </lineage>
</organism>
<name>A0ABQ1QKG3_9BACI</name>